<organism evidence="1 2">
    <name type="scientific">Candidatus Lokiarchaeum ossiferum</name>
    <dbReference type="NCBI Taxonomy" id="2951803"/>
    <lineage>
        <taxon>Archaea</taxon>
        <taxon>Promethearchaeati</taxon>
        <taxon>Promethearchaeota</taxon>
        <taxon>Promethearchaeia</taxon>
        <taxon>Promethearchaeales</taxon>
        <taxon>Promethearchaeaceae</taxon>
        <taxon>Candidatus Lokiarchaeum</taxon>
    </lineage>
</organism>
<gene>
    <name evidence="1" type="ORF">NEF87_002770</name>
</gene>
<protein>
    <submittedName>
        <fullName evidence="1">Uncharacterized protein</fullName>
    </submittedName>
</protein>
<sequence>MGKNALFDALHTYWKTESKKYNGNVQSRQSFEDYQKETFSRILGVNMLQENIFTSDGVNLAWEKRSSKELMEYQYRYQPIQIKKGPNVKIWQDQLTFSGERGTHTHPLLGLNKIPEIIQNGAFDRIPDHYMKKIQNFLTPKLLAAEKQKLIKLISELFGELMPGDEIPLVQAEKIIRQEFSFNTLTSKDILGFLKEIGTKLNGFQYIRLKESIRYSKEILPLSANLAQLDNLFIEWDQAIQTNNHNKKKK</sequence>
<dbReference type="EMBL" id="CP104013">
    <property type="protein sequence ID" value="UYP46485.1"/>
    <property type="molecule type" value="Genomic_DNA"/>
</dbReference>
<reference evidence="1" key="1">
    <citation type="submission" date="2022-09" db="EMBL/GenBank/DDBJ databases">
        <title>Actin cytoskeleton and complex cell architecture in an #Asgard archaeon.</title>
        <authorList>
            <person name="Ponce Toledo R.I."/>
            <person name="Schleper C."/>
            <person name="Rodrigues Oliveira T."/>
            <person name="Wollweber F."/>
            <person name="Xu J."/>
            <person name="Rittmann S."/>
            <person name="Klingl A."/>
            <person name="Pilhofer M."/>
        </authorList>
    </citation>
    <scope>NUCLEOTIDE SEQUENCE</scope>
    <source>
        <strain evidence="1">B-35</strain>
    </source>
</reference>
<name>A0ABY6HSJ3_9ARCH</name>
<proteinExistence type="predicted"/>
<keyword evidence="2" id="KW-1185">Reference proteome</keyword>
<evidence type="ECO:0000313" key="2">
    <source>
        <dbReference type="Proteomes" id="UP001208689"/>
    </source>
</evidence>
<accession>A0ABY6HSJ3</accession>
<dbReference type="Proteomes" id="UP001208689">
    <property type="component" value="Chromosome"/>
</dbReference>
<evidence type="ECO:0000313" key="1">
    <source>
        <dbReference type="EMBL" id="UYP46485.1"/>
    </source>
</evidence>